<proteinExistence type="predicted"/>
<evidence type="ECO:0000313" key="1">
    <source>
        <dbReference type="EMBL" id="JAH59454.1"/>
    </source>
</evidence>
<reference evidence="1" key="2">
    <citation type="journal article" date="2015" name="Fish Shellfish Immunol.">
        <title>Early steps in the European eel (Anguilla anguilla)-Vibrio vulnificus interaction in the gills: Role of the RtxA13 toxin.</title>
        <authorList>
            <person name="Callol A."/>
            <person name="Pajuelo D."/>
            <person name="Ebbesson L."/>
            <person name="Teles M."/>
            <person name="MacKenzie S."/>
            <person name="Amaro C."/>
        </authorList>
    </citation>
    <scope>NUCLEOTIDE SEQUENCE</scope>
</reference>
<reference evidence="1" key="1">
    <citation type="submission" date="2014-11" db="EMBL/GenBank/DDBJ databases">
        <authorList>
            <person name="Amaro Gonzalez C."/>
        </authorList>
    </citation>
    <scope>NUCLEOTIDE SEQUENCE</scope>
</reference>
<dbReference type="EMBL" id="GBXM01049123">
    <property type="protein sequence ID" value="JAH59454.1"/>
    <property type="molecule type" value="Transcribed_RNA"/>
</dbReference>
<sequence length="9" mass="953">MLSRPVGGH</sequence>
<name>A0A0E9U0M1_ANGAN</name>
<accession>A0A0E9U0M1</accession>
<protein>
    <submittedName>
        <fullName evidence="1">Uncharacterized protein</fullName>
    </submittedName>
</protein>
<organism evidence="1">
    <name type="scientific">Anguilla anguilla</name>
    <name type="common">European freshwater eel</name>
    <name type="synonym">Muraena anguilla</name>
    <dbReference type="NCBI Taxonomy" id="7936"/>
    <lineage>
        <taxon>Eukaryota</taxon>
        <taxon>Metazoa</taxon>
        <taxon>Chordata</taxon>
        <taxon>Craniata</taxon>
        <taxon>Vertebrata</taxon>
        <taxon>Euteleostomi</taxon>
        <taxon>Actinopterygii</taxon>
        <taxon>Neopterygii</taxon>
        <taxon>Teleostei</taxon>
        <taxon>Anguilliformes</taxon>
        <taxon>Anguillidae</taxon>
        <taxon>Anguilla</taxon>
    </lineage>
</organism>